<sequence length="74" mass="7752">MRVMSYTALDGGRDGRSDKRWRTTVGMIVEAALAQATLAVAGFGNPVSLARTATAADHLPLRVDLDPDALGDPA</sequence>
<gene>
    <name evidence="1" type="ORF">HCN08_33275</name>
</gene>
<dbReference type="Proteomes" id="UP000734511">
    <property type="component" value="Unassembled WGS sequence"/>
</dbReference>
<protein>
    <submittedName>
        <fullName evidence="1">Uncharacterized protein</fullName>
    </submittedName>
</protein>
<accession>A0ABX1A309</accession>
<dbReference type="EMBL" id="JAATEJ010000043">
    <property type="protein sequence ID" value="NJP48238.1"/>
    <property type="molecule type" value="Genomic_DNA"/>
</dbReference>
<evidence type="ECO:0000313" key="2">
    <source>
        <dbReference type="Proteomes" id="UP000734511"/>
    </source>
</evidence>
<organism evidence="1 2">
    <name type="scientific">Actinacidiphila epipremni</name>
    <dbReference type="NCBI Taxonomy" id="2053013"/>
    <lineage>
        <taxon>Bacteria</taxon>
        <taxon>Bacillati</taxon>
        <taxon>Actinomycetota</taxon>
        <taxon>Actinomycetes</taxon>
        <taxon>Kitasatosporales</taxon>
        <taxon>Streptomycetaceae</taxon>
        <taxon>Actinacidiphila</taxon>
    </lineage>
</organism>
<evidence type="ECO:0000313" key="1">
    <source>
        <dbReference type="EMBL" id="NJP48238.1"/>
    </source>
</evidence>
<keyword evidence="2" id="KW-1185">Reference proteome</keyword>
<reference evidence="1 2" key="1">
    <citation type="submission" date="2020-03" db="EMBL/GenBank/DDBJ databases">
        <title>WGS of actinomycetes isolated from Thailand.</title>
        <authorList>
            <person name="Thawai C."/>
        </authorList>
    </citation>
    <scope>NUCLEOTIDE SEQUENCE [LARGE SCALE GENOMIC DNA]</scope>
    <source>
        <strain evidence="1 2">PRB2-1</strain>
    </source>
</reference>
<dbReference type="RefSeq" id="WP_167987064.1">
    <property type="nucleotide sequence ID" value="NZ_JAATEJ010000043.1"/>
</dbReference>
<name>A0ABX1A309_9ACTN</name>
<proteinExistence type="predicted"/>
<comment type="caution">
    <text evidence="1">The sequence shown here is derived from an EMBL/GenBank/DDBJ whole genome shotgun (WGS) entry which is preliminary data.</text>
</comment>